<dbReference type="InterPro" id="IPR048792">
    <property type="entry name" value="CarD_C"/>
</dbReference>
<evidence type="ECO:0000313" key="3">
    <source>
        <dbReference type="EMBL" id="KRU14232.1"/>
    </source>
</evidence>
<dbReference type="eggNOG" id="COG1329">
    <property type="taxonomic scope" value="Bacteria"/>
</dbReference>
<dbReference type="Gene3D" id="2.40.10.170">
    <property type="match status" value="1"/>
</dbReference>
<evidence type="ECO:0000313" key="5">
    <source>
        <dbReference type="Proteomes" id="UP000030905"/>
    </source>
</evidence>
<proteinExistence type="predicted"/>
<dbReference type="Proteomes" id="UP000030905">
    <property type="component" value="Chromosome"/>
</dbReference>
<dbReference type="SUPFAM" id="SSF141259">
    <property type="entry name" value="CarD-like"/>
    <property type="match status" value="1"/>
</dbReference>
<dbReference type="Pfam" id="PF21095">
    <property type="entry name" value="CarD_C"/>
    <property type="match status" value="1"/>
</dbReference>
<dbReference type="PATRIC" id="fig|1262449.3.peg.3859"/>
<dbReference type="GeneID" id="93075795"/>
<dbReference type="KEGG" id="cpat:CLPA_c37010"/>
<protein>
    <submittedName>
        <fullName evidence="2">Transcriptional regulator, CarD family</fullName>
    </submittedName>
</protein>
<dbReference type="Gene3D" id="1.20.58.1290">
    <property type="entry name" value="CarD-like, C-terminal domain"/>
    <property type="match status" value="1"/>
</dbReference>
<feature type="domain" description="CarD-like/TRCF RNAP-interacting" evidence="1">
    <location>
        <begin position="1"/>
        <end position="111"/>
    </location>
</feature>
<dbReference type="RefSeq" id="WP_003447953.1">
    <property type="nucleotide sequence ID" value="NZ_ANZB01000019.1"/>
</dbReference>
<dbReference type="InterPro" id="IPR003711">
    <property type="entry name" value="CarD-like/TRCF_RID"/>
</dbReference>
<dbReference type="PANTHER" id="PTHR38447">
    <property type="entry name" value="TRANSCRIPTION FACTOR YDEB-RELATED"/>
    <property type="match status" value="1"/>
</dbReference>
<reference evidence="3 4" key="3">
    <citation type="journal article" name="Genome Announc.">
        <title>Improved Draft Genome Sequence of Clostridium pasteurianum Strain ATCC 6013 (DSM 525) Using a Hybrid Next-Generation Sequencing Approach.</title>
        <authorList>
            <person name="Pyne M.E."/>
            <person name="Utturkar S."/>
            <person name="Brown S.D."/>
            <person name="Moo-Young M."/>
            <person name="Chung D.A."/>
            <person name="Chou C.P."/>
        </authorList>
    </citation>
    <scope>NUCLEOTIDE SEQUENCE [LARGE SCALE GENOMIC DNA]</scope>
    <source>
        <strain evidence="3 4">ATCC 6013</strain>
    </source>
</reference>
<dbReference type="InterPro" id="IPR036101">
    <property type="entry name" value="CarD-like/TRCF_RID_sf"/>
</dbReference>
<dbReference type="InterPro" id="IPR042215">
    <property type="entry name" value="CarD-like_C"/>
</dbReference>
<dbReference type="PANTHER" id="PTHR38447:SF1">
    <property type="entry name" value="RNA POLYMERASE-BINDING TRANSCRIPTION FACTOR CARD"/>
    <property type="match status" value="1"/>
</dbReference>
<reference evidence="2 5" key="1">
    <citation type="journal article" date="2015" name="Genome Announc.">
        <title>Complete Genome Sequence of the Nitrogen-Fixing and Solvent-Producing Clostridium pasteurianum DSM 525.</title>
        <authorList>
            <person name="Poehlein A."/>
            <person name="Grosse-Honebrink A."/>
            <person name="Zhang Y."/>
            <person name="Minton N.P."/>
            <person name="Daniel R."/>
        </authorList>
    </citation>
    <scope>NUCLEOTIDE SEQUENCE [LARGE SCALE GENOMIC DNA]</scope>
    <source>
        <strain evidence="2">DSM 525</strain>
        <strain evidence="5">DSM 525 / ATCC 6013</strain>
    </source>
</reference>
<dbReference type="SMART" id="SM01058">
    <property type="entry name" value="CarD_TRCF"/>
    <property type="match status" value="1"/>
</dbReference>
<dbReference type="KEGG" id="cpae:CPAST_c37010"/>
<dbReference type="InterPro" id="IPR052531">
    <property type="entry name" value="CarD-like_regulator"/>
</dbReference>
<name>A0A0H3JBH8_CLOPA</name>
<dbReference type="Proteomes" id="UP000028042">
    <property type="component" value="Unassembled WGS sequence"/>
</dbReference>
<gene>
    <name evidence="2" type="ORF">CLPA_c37010</name>
    <name evidence="3" type="ORF">CP6013_03490</name>
</gene>
<evidence type="ECO:0000259" key="1">
    <source>
        <dbReference type="SMART" id="SM01058"/>
    </source>
</evidence>
<dbReference type="Pfam" id="PF02559">
    <property type="entry name" value="CarD_TRCF_RID"/>
    <property type="match status" value="1"/>
</dbReference>
<dbReference type="GO" id="GO:0009303">
    <property type="term" value="P:rRNA transcription"/>
    <property type="evidence" value="ECO:0007669"/>
    <property type="project" value="TreeGrafter"/>
</dbReference>
<accession>A0A0H3JBH8</accession>
<keyword evidence="5" id="KW-1185">Reference proteome</keyword>
<evidence type="ECO:0000313" key="2">
    <source>
        <dbReference type="EMBL" id="AJA53743.1"/>
    </source>
</evidence>
<dbReference type="AlphaFoldDB" id="A0A0H3JBH8"/>
<sequence length="156" mass="18246">MLKVGENTFIAKYGAGIVTSMEDRELYGKTYNYIVITFVVNGMKFYIPKERISMYPIRELSSKDKINCALRIIEDDITEINSDWNKRYRGNRKKINTGNILKIAEVIRDLYYMKDKEVMPPGEEKILEEAENMLVGEIMLVFNLDLNTAYELIRKI</sequence>
<dbReference type="EMBL" id="JPGY02000001">
    <property type="protein sequence ID" value="KRU14232.1"/>
    <property type="molecule type" value="Genomic_DNA"/>
</dbReference>
<reference evidence="3" key="2">
    <citation type="submission" date="2015-10" db="EMBL/GenBank/DDBJ databases">
        <title>Improved Draft Genome Sequence of Clostridium pasteurianum Strain ATCC 6013 (DSM 525) Using a Hybrid Next-Generation Sequencing Approach.</title>
        <authorList>
            <person name="Pyne M.E."/>
            <person name="Utturkar S.M."/>
            <person name="Brown S.D."/>
            <person name="Moo-Young M."/>
            <person name="Chung D.A."/>
            <person name="Chou P.C."/>
        </authorList>
    </citation>
    <scope>NUCLEOTIDE SEQUENCE</scope>
    <source>
        <strain evidence="3">ATCC 6013</strain>
    </source>
</reference>
<dbReference type="EMBL" id="CP009268">
    <property type="protein sequence ID" value="AJA53743.1"/>
    <property type="molecule type" value="Genomic_DNA"/>
</dbReference>
<evidence type="ECO:0000313" key="4">
    <source>
        <dbReference type="Proteomes" id="UP000028042"/>
    </source>
</evidence>
<organism evidence="2 5">
    <name type="scientific">Clostridium pasteurianum DSM 525 = ATCC 6013</name>
    <dbReference type="NCBI Taxonomy" id="1262449"/>
    <lineage>
        <taxon>Bacteria</taxon>
        <taxon>Bacillati</taxon>
        <taxon>Bacillota</taxon>
        <taxon>Clostridia</taxon>
        <taxon>Eubacteriales</taxon>
        <taxon>Clostridiaceae</taxon>
        <taxon>Clostridium</taxon>
    </lineage>
</organism>